<dbReference type="OrthoDB" id="2377365at2759"/>
<accession>A0A5B7CL48</accession>
<keyword evidence="2" id="KW-0805">Transcription regulation</keyword>
<feature type="domain" description="HMG box" evidence="8">
    <location>
        <begin position="47"/>
        <end position="97"/>
    </location>
</feature>
<evidence type="ECO:0000256" key="1">
    <source>
        <dbReference type="ARBA" id="ARBA00022553"/>
    </source>
</evidence>
<gene>
    <name evidence="9" type="primary">BBX</name>
    <name evidence="9" type="ORF">E2C01_002427</name>
</gene>
<reference evidence="9 10" key="1">
    <citation type="submission" date="2019-05" db="EMBL/GenBank/DDBJ databases">
        <title>Another draft genome of Portunus trituberculatus and its Hox gene families provides insights of decapod evolution.</title>
        <authorList>
            <person name="Jeong J.-H."/>
            <person name="Song I."/>
            <person name="Kim S."/>
            <person name="Choi T."/>
            <person name="Kim D."/>
            <person name="Ryu S."/>
            <person name="Kim W."/>
        </authorList>
    </citation>
    <scope>NUCLEOTIDE SEQUENCE [LARGE SCALE GENOMIC DNA]</scope>
    <source>
        <tissue evidence="9">Muscle</tissue>
    </source>
</reference>
<evidence type="ECO:0000256" key="3">
    <source>
        <dbReference type="ARBA" id="ARBA00023125"/>
    </source>
</evidence>
<name>A0A5B7CL48_PORTR</name>
<dbReference type="InterPro" id="IPR009071">
    <property type="entry name" value="HMG_box_dom"/>
</dbReference>
<dbReference type="Proteomes" id="UP000324222">
    <property type="component" value="Unassembled WGS sequence"/>
</dbReference>
<evidence type="ECO:0000259" key="8">
    <source>
        <dbReference type="PROSITE" id="PS50118"/>
    </source>
</evidence>
<comment type="caution">
    <text evidence="9">The sequence shown here is derived from an EMBL/GenBank/DDBJ whole genome shotgun (WGS) entry which is preliminary data.</text>
</comment>
<protein>
    <submittedName>
        <fullName evidence="9">HMG box transcription factor BBX</fullName>
    </submittedName>
</protein>
<dbReference type="EMBL" id="VSRR010000087">
    <property type="protein sequence ID" value="MPC09808.1"/>
    <property type="molecule type" value="Genomic_DNA"/>
</dbReference>
<keyword evidence="4" id="KW-0804">Transcription</keyword>
<dbReference type="GO" id="GO:0000981">
    <property type="term" value="F:DNA-binding transcription factor activity, RNA polymerase II-specific"/>
    <property type="evidence" value="ECO:0007669"/>
    <property type="project" value="TreeGrafter"/>
</dbReference>
<evidence type="ECO:0000313" key="10">
    <source>
        <dbReference type="Proteomes" id="UP000324222"/>
    </source>
</evidence>
<feature type="region of interest" description="Disordered" evidence="7">
    <location>
        <begin position="101"/>
        <end position="129"/>
    </location>
</feature>
<dbReference type="Pfam" id="PF00505">
    <property type="entry name" value="HMG_box"/>
    <property type="match status" value="1"/>
</dbReference>
<evidence type="ECO:0000256" key="7">
    <source>
        <dbReference type="SAM" id="MobiDB-lite"/>
    </source>
</evidence>
<sequence length="139" mass="15261">MCCVVVCCVEGCSVVLRRAVVVVCGTTLSTQVPLVPDCAVPGAGGVVRERYPHLENRQVTKILGEWWADLPFHQKTSYTELAKQYKEAFLRANPDFKWYKIPAQPPRPPPARPSNQKVPRCNPLPTDGAITFGKLAGAS</sequence>
<evidence type="ECO:0000256" key="2">
    <source>
        <dbReference type="ARBA" id="ARBA00023015"/>
    </source>
</evidence>
<evidence type="ECO:0000256" key="6">
    <source>
        <dbReference type="PROSITE-ProRule" id="PRU00267"/>
    </source>
</evidence>
<feature type="compositionally biased region" description="Pro residues" evidence="7">
    <location>
        <begin position="103"/>
        <end position="112"/>
    </location>
</feature>
<feature type="DNA-binding region" description="HMG box" evidence="6">
    <location>
        <begin position="47"/>
        <end position="97"/>
    </location>
</feature>
<dbReference type="Gene3D" id="1.10.30.10">
    <property type="entry name" value="High mobility group box domain"/>
    <property type="match status" value="1"/>
</dbReference>
<dbReference type="AlphaFoldDB" id="A0A5B7CL48"/>
<dbReference type="GO" id="GO:0005634">
    <property type="term" value="C:nucleus"/>
    <property type="evidence" value="ECO:0007669"/>
    <property type="project" value="UniProtKB-UniRule"/>
</dbReference>
<dbReference type="PROSITE" id="PS50118">
    <property type="entry name" value="HMG_BOX_2"/>
    <property type="match status" value="1"/>
</dbReference>
<dbReference type="SUPFAM" id="SSF47095">
    <property type="entry name" value="HMG-box"/>
    <property type="match status" value="1"/>
</dbReference>
<evidence type="ECO:0000313" key="9">
    <source>
        <dbReference type="EMBL" id="MPC09808.1"/>
    </source>
</evidence>
<keyword evidence="3 6" id="KW-0238">DNA-binding</keyword>
<dbReference type="GO" id="GO:0000977">
    <property type="term" value="F:RNA polymerase II transcription regulatory region sequence-specific DNA binding"/>
    <property type="evidence" value="ECO:0007669"/>
    <property type="project" value="TreeGrafter"/>
</dbReference>
<proteinExistence type="predicted"/>
<dbReference type="InterPro" id="IPR036910">
    <property type="entry name" value="HMG_box_dom_sf"/>
</dbReference>
<keyword evidence="1" id="KW-0597">Phosphoprotein</keyword>
<dbReference type="PANTHER" id="PTHR13059">
    <property type="entry name" value="HMG-BOX TRANSCRIPTION FACTOR BBX"/>
    <property type="match status" value="1"/>
</dbReference>
<evidence type="ECO:0000256" key="5">
    <source>
        <dbReference type="ARBA" id="ARBA00023242"/>
    </source>
</evidence>
<keyword evidence="10" id="KW-1185">Reference proteome</keyword>
<evidence type="ECO:0000256" key="4">
    <source>
        <dbReference type="ARBA" id="ARBA00023163"/>
    </source>
</evidence>
<dbReference type="InterPro" id="IPR052412">
    <property type="entry name" value="CC-Dev_Transcription_Reg"/>
</dbReference>
<keyword evidence="5 6" id="KW-0539">Nucleus</keyword>
<organism evidence="9 10">
    <name type="scientific">Portunus trituberculatus</name>
    <name type="common">Swimming crab</name>
    <name type="synonym">Neptunus trituberculatus</name>
    <dbReference type="NCBI Taxonomy" id="210409"/>
    <lineage>
        <taxon>Eukaryota</taxon>
        <taxon>Metazoa</taxon>
        <taxon>Ecdysozoa</taxon>
        <taxon>Arthropoda</taxon>
        <taxon>Crustacea</taxon>
        <taxon>Multicrustacea</taxon>
        <taxon>Malacostraca</taxon>
        <taxon>Eumalacostraca</taxon>
        <taxon>Eucarida</taxon>
        <taxon>Decapoda</taxon>
        <taxon>Pleocyemata</taxon>
        <taxon>Brachyura</taxon>
        <taxon>Eubrachyura</taxon>
        <taxon>Portunoidea</taxon>
        <taxon>Portunidae</taxon>
        <taxon>Portuninae</taxon>
        <taxon>Portunus</taxon>
    </lineage>
</organism>
<dbReference type="PANTHER" id="PTHR13059:SF10">
    <property type="entry name" value="HMG BOX TRANSCRIPTION FACTOR BBX"/>
    <property type="match status" value="1"/>
</dbReference>